<dbReference type="InterPro" id="IPR013644">
    <property type="entry name" value="DXP_reductoisomerase_C"/>
</dbReference>
<keyword evidence="6 9" id="KW-0464">Manganese</keyword>
<evidence type="ECO:0000256" key="6">
    <source>
        <dbReference type="ARBA" id="ARBA00023211"/>
    </source>
</evidence>
<feature type="binding site" evidence="9">
    <location>
        <position position="218"/>
    </location>
    <ligand>
        <name>1-deoxy-D-xylulose 5-phosphate</name>
        <dbReference type="ChEBI" id="CHEBI:57792"/>
    </ligand>
</feature>
<dbReference type="InterPro" id="IPR036291">
    <property type="entry name" value="NAD(P)-bd_dom_sf"/>
</dbReference>
<evidence type="ECO:0000256" key="9">
    <source>
        <dbReference type="HAMAP-Rule" id="MF_00183"/>
    </source>
</evidence>
<feature type="binding site" evidence="9">
    <location>
        <position position="151"/>
    </location>
    <ligand>
        <name>Mn(2+)</name>
        <dbReference type="ChEBI" id="CHEBI:29035"/>
    </ligand>
</feature>
<dbReference type="GO" id="GO:0051484">
    <property type="term" value="P:isopentenyl diphosphate biosynthetic process, methylerythritol 4-phosphate pathway involved in terpenoid biosynthetic process"/>
    <property type="evidence" value="ECO:0007669"/>
    <property type="project" value="UniProtKB-ARBA"/>
</dbReference>
<dbReference type="GO" id="GO:0030145">
    <property type="term" value="F:manganese ion binding"/>
    <property type="evidence" value="ECO:0007669"/>
    <property type="project" value="TreeGrafter"/>
</dbReference>
<dbReference type="EC" id="1.1.1.267" evidence="9"/>
<feature type="binding site" evidence="9">
    <location>
        <position position="222"/>
    </location>
    <ligand>
        <name>1-deoxy-D-xylulose 5-phosphate</name>
        <dbReference type="ChEBI" id="CHEBI:57792"/>
    </ligand>
</feature>
<evidence type="ECO:0000256" key="8">
    <source>
        <dbReference type="ARBA" id="ARBA00048543"/>
    </source>
</evidence>
<dbReference type="Gene3D" id="1.10.1740.10">
    <property type="match status" value="1"/>
</dbReference>
<protein>
    <recommendedName>
        <fullName evidence="9">1-deoxy-D-xylulose 5-phosphate reductoisomerase</fullName>
        <shortName evidence="9">DXP reductoisomerase</shortName>
        <ecNumber evidence="9">1.1.1.267</ecNumber>
    </recommendedName>
    <alternativeName>
        <fullName evidence="9">1-deoxyxylulose-5-phosphate reductoisomerase</fullName>
    </alternativeName>
    <alternativeName>
        <fullName evidence="9">2-C-methyl-D-erythritol 4-phosphate synthase</fullName>
    </alternativeName>
</protein>
<reference evidence="13 14" key="1">
    <citation type="submission" date="2013-11" db="EMBL/GenBank/DDBJ databases">
        <title>Metagenomic analysis of a methanogenic consortium involved in long chain n-alkane degradation.</title>
        <authorList>
            <person name="Davidova I.A."/>
            <person name="Callaghan A.V."/>
            <person name="Wawrik B."/>
            <person name="Pruitt S."/>
            <person name="Marks C."/>
            <person name="Duncan K.E."/>
            <person name="Suflita J.M."/>
        </authorList>
    </citation>
    <scope>NUCLEOTIDE SEQUENCE [LARGE SCALE GENOMIC DNA]</scope>
    <source>
        <strain evidence="13 14">SPR</strain>
    </source>
</reference>
<evidence type="ECO:0000259" key="11">
    <source>
        <dbReference type="Pfam" id="PF08436"/>
    </source>
</evidence>
<feature type="binding site" evidence="9">
    <location>
        <position position="13"/>
    </location>
    <ligand>
        <name>NADPH</name>
        <dbReference type="ChEBI" id="CHEBI:57783"/>
    </ligand>
</feature>
<dbReference type="SUPFAM" id="SSF51735">
    <property type="entry name" value="NAD(P)-binding Rossmann-fold domains"/>
    <property type="match status" value="1"/>
</dbReference>
<evidence type="ECO:0000256" key="4">
    <source>
        <dbReference type="ARBA" id="ARBA00022857"/>
    </source>
</evidence>
<dbReference type="NCBIfam" id="TIGR00243">
    <property type="entry name" value="Dxr"/>
    <property type="match status" value="1"/>
</dbReference>
<sequence length="389" mass="41350">MVKRRLAILGSTGSIGRNTLDVVAKKSGMFEVVSLAAARSVELLAEQARLFEPEILAVLDEQAARALKKLLPANLKNKVVFGSAGYLEATLANDPDLVLSAMVGSAGLLPTYAAVEAGIDVALANKETLVAAGELVMAKAGEKGASLIPVDSEHSAIFQCLMGNHKNEVRHIWLTASGGPFRNYPADELAAVTAKQALKHPNWSMGPKITIDSATLMNKGLEVIEARWLFDTGFNEIKVVIHPQSMIHSLVEYVDGSFVAQMGPADMRIPIAFALGYPERLDWGLETLDLTAMSDLTFEEPDLTRFPALALAFEAGRAGGAAPAVLNGANEVAVASFLNGNLDFCGITACVQAVLESSGHNGADSVAEVLEADRWAREKASDWLKARGV</sequence>
<feature type="binding site" evidence="9">
    <location>
        <position position="206"/>
    </location>
    <ligand>
        <name>NADPH</name>
        <dbReference type="ChEBI" id="CHEBI:57783"/>
    </ligand>
</feature>
<feature type="domain" description="1-deoxy-D-xylulose 5-phosphate reductoisomerase C-terminal" evidence="11">
    <location>
        <begin position="147"/>
        <end position="230"/>
    </location>
</feature>
<feature type="binding site" evidence="9">
    <location>
        <position position="125"/>
    </location>
    <ligand>
        <name>NADPH</name>
        <dbReference type="ChEBI" id="CHEBI:57783"/>
    </ligand>
</feature>
<evidence type="ECO:0000259" key="10">
    <source>
        <dbReference type="Pfam" id="PF02670"/>
    </source>
</evidence>
<evidence type="ECO:0000256" key="3">
    <source>
        <dbReference type="ARBA" id="ARBA00022723"/>
    </source>
</evidence>
<organism evidence="13 14">
    <name type="scientific">Dethiosulfatarculus sandiegensis</name>
    <dbReference type="NCBI Taxonomy" id="1429043"/>
    <lineage>
        <taxon>Bacteria</taxon>
        <taxon>Pseudomonadati</taxon>
        <taxon>Thermodesulfobacteriota</taxon>
        <taxon>Desulfarculia</taxon>
        <taxon>Desulfarculales</taxon>
        <taxon>Desulfarculaceae</taxon>
        <taxon>Dethiosulfatarculus</taxon>
    </lineage>
</organism>
<dbReference type="PATRIC" id="fig|1429043.3.peg.4529"/>
<comment type="function">
    <text evidence="9">Catalyzes the NADPH-dependent rearrangement and reduction of 1-deoxy-D-xylulose-5-phosphate (DXP) to 2-C-methyl-D-erythritol 4-phosphate (MEP).</text>
</comment>
<feature type="binding site" evidence="9">
    <location>
        <position position="152"/>
    </location>
    <ligand>
        <name>1-deoxy-D-xylulose 5-phosphate</name>
        <dbReference type="ChEBI" id="CHEBI:57792"/>
    </ligand>
</feature>
<feature type="domain" description="DXP reductoisomerase C-terminal" evidence="12">
    <location>
        <begin position="262"/>
        <end position="378"/>
    </location>
</feature>
<keyword evidence="14" id="KW-1185">Reference proteome</keyword>
<comment type="caution">
    <text evidence="13">The sequence shown here is derived from an EMBL/GenBank/DDBJ whole genome shotgun (WGS) entry which is preliminary data.</text>
</comment>
<evidence type="ECO:0000259" key="12">
    <source>
        <dbReference type="Pfam" id="PF13288"/>
    </source>
</evidence>
<dbReference type="HAMAP" id="MF_00183">
    <property type="entry name" value="DXP_reductoisom"/>
    <property type="match status" value="1"/>
</dbReference>
<dbReference type="FunCoup" id="A0A0D2GB35">
    <property type="interactions" value="394"/>
</dbReference>
<keyword evidence="5 9" id="KW-0560">Oxidoreductase</keyword>
<dbReference type="GO" id="GO:0070402">
    <property type="term" value="F:NADPH binding"/>
    <property type="evidence" value="ECO:0007669"/>
    <property type="project" value="InterPro"/>
</dbReference>
<feature type="binding site" evidence="9">
    <location>
        <position position="222"/>
    </location>
    <ligand>
        <name>Mn(2+)</name>
        <dbReference type="ChEBI" id="CHEBI:29035"/>
    </ligand>
</feature>
<evidence type="ECO:0000256" key="1">
    <source>
        <dbReference type="ARBA" id="ARBA00005094"/>
    </source>
</evidence>
<feature type="binding site" evidence="9">
    <location>
        <position position="219"/>
    </location>
    <ligand>
        <name>1-deoxy-D-xylulose 5-phosphate</name>
        <dbReference type="ChEBI" id="CHEBI:57792"/>
    </ligand>
</feature>
<dbReference type="AlphaFoldDB" id="A0A0D2GB35"/>
<dbReference type="EMBL" id="AZAC01000035">
    <property type="protein sequence ID" value="KIX12052.1"/>
    <property type="molecule type" value="Genomic_DNA"/>
</dbReference>
<evidence type="ECO:0000256" key="7">
    <source>
        <dbReference type="ARBA" id="ARBA00023229"/>
    </source>
</evidence>
<dbReference type="UniPathway" id="UPA00056">
    <property type="reaction ID" value="UER00092"/>
</dbReference>
<dbReference type="STRING" id="1429043.X474_21365"/>
<dbReference type="FunFam" id="3.40.50.720:FF:000045">
    <property type="entry name" value="1-deoxy-D-xylulose 5-phosphate reductoisomerase"/>
    <property type="match status" value="1"/>
</dbReference>
<dbReference type="GO" id="GO:0016853">
    <property type="term" value="F:isomerase activity"/>
    <property type="evidence" value="ECO:0007669"/>
    <property type="project" value="UniProtKB-KW"/>
</dbReference>
<keyword evidence="3 9" id="KW-0479">Metal-binding</keyword>
<comment type="similarity">
    <text evidence="2 9">Belongs to the DXR family.</text>
</comment>
<feature type="binding site" evidence="9">
    <location>
        <position position="38"/>
    </location>
    <ligand>
        <name>NADPH</name>
        <dbReference type="ChEBI" id="CHEBI:57783"/>
    </ligand>
</feature>
<dbReference type="Pfam" id="PF13288">
    <property type="entry name" value="DXPR_C"/>
    <property type="match status" value="1"/>
</dbReference>
<evidence type="ECO:0000313" key="13">
    <source>
        <dbReference type="EMBL" id="KIX12052.1"/>
    </source>
</evidence>
<dbReference type="NCBIfam" id="NF009114">
    <property type="entry name" value="PRK12464.1"/>
    <property type="match status" value="1"/>
</dbReference>
<keyword evidence="13" id="KW-0413">Isomerase</keyword>
<feature type="binding site" evidence="9">
    <location>
        <position position="39"/>
    </location>
    <ligand>
        <name>NADPH</name>
        <dbReference type="ChEBI" id="CHEBI:57783"/>
    </ligand>
</feature>
<dbReference type="SUPFAM" id="SSF69055">
    <property type="entry name" value="1-deoxy-D-xylulose-5-phosphate reductoisomerase, C-terminal domain"/>
    <property type="match status" value="1"/>
</dbReference>
<dbReference type="InterPro" id="IPR026877">
    <property type="entry name" value="DXPR_C"/>
</dbReference>
<comment type="caution">
    <text evidence="9">Lacks conserved residue(s) required for the propagation of feature annotation.</text>
</comment>
<keyword evidence="4 9" id="KW-0521">NADP</keyword>
<feature type="binding site" evidence="9">
    <location>
        <position position="213"/>
    </location>
    <ligand>
        <name>1-deoxy-D-xylulose 5-phosphate</name>
        <dbReference type="ChEBI" id="CHEBI:57792"/>
    </ligand>
</feature>
<dbReference type="InParanoid" id="A0A0D2GB35"/>
<comment type="cofactor">
    <cofactor evidence="9">
        <name>Mg(2+)</name>
        <dbReference type="ChEBI" id="CHEBI:18420"/>
    </cofactor>
    <cofactor evidence="9">
        <name>Mn(2+)</name>
        <dbReference type="ChEBI" id="CHEBI:29035"/>
    </cofactor>
</comment>
<evidence type="ECO:0000313" key="14">
    <source>
        <dbReference type="Proteomes" id="UP000032233"/>
    </source>
</evidence>
<gene>
    <name evidence="9" type="primary">dxr</name>
    <name evidence="13" type="ORF">X474_21365</name>
</gene>
<dbReference type="Gene3D" id="3.40.50.720">
    <property type="entry name" value="NAD(P)-binding Rossmann-like Domain"/>
    <property type="match status" value="1"/>
</dbReference>
<dbReference type="Pfam" id="PF08436">
    <property type="entry name" value="DXP_redisom_C"/>
    <property type="match status" value="1"/>
</dbReference>
<name>A0A0D2GB35_9BACT</name>
<dbReference type="PANTHER" id="PTHR30525:SF0">
    <property type="entry name" value="1-DEOXY-D-XYLULOSE 5-PHOSPHATE REDUCTOISOMERASE, CHLOROPLASTIC"/>
    <property type="match status" value="1"/>
</dbReference>
<feature type="binding site" evidence="9">
    <location>
        <position position="15"/>
    </location>
    <ligand>
        <name>NADPH</name>
        <dbReference type="ChEBI" id="CHEBI:57783"/>
    </ligand>
</feature>
<dbReference type="InterPro" id="IPR003821">
    <property type="entry name" value="DXP_reductoisomerase"/>
</dbReference>
<feature type="binding site" evidence="9">
    <location>
        <position position="153"/>
    </location>
    <ligand>
        <name>Mn(2+)</name>
        <dbReference type="ChEBI" id="CHEBI:29035"/>
    </ligand>
</feature>
<comment type="catalytic activity">
    <reaction evidence="8">
        <text>2-C-methyl-D-erythritol 4-phosphate + NADP(+) = 1-deoxy-D-xylulose 5-phosphate + NADPH + H(+)</text>
        <dbReference type="Rhea" id="RHEA:13717"/>
        <dbReference type="ChEBI" id="CHEBI:15378"/>
        <dbReference type="ChEBI" id="CHEBI:57783"/>
        <dbReference type="ChEBI" id="CHEBI:57792"/>
        <dbReference type="ChEBI" id="CHEBI:58262"/>
        <dbReference type="ChEBI" id="CHEBI:58349"/>
        <dbReference type="EC" id="1.1.1.267"/>
    </reaction>
    <physiologicalReaction direction="right-to-left" evidence="8">
        <dbReference type="Rhea" id="RHEA:13719"/>
    </physiologicalReaction>
</comment>
<feature type="binding site" evidence="9">
    <location>
        <position position="12"/>
    </location>
    <ligand>
        <name>NADPH</name>
        <dbReference type="ChEBI" id="CHEBI:57783"/>
    </ligand>
</feature>
<feature type="binding site" evidence="9">
    <location>
        <position position="126"/>
    </location>
    <ligand>
        <name>1-deoxy-D-xylulose 5-phosphate</name>
        <dbReference type="ChEBI" id="CHEBI:57792"/>
    </ligand>
</feature>
<evidence type="ECO:0000256" key="2">
    <source>
        <dbReference type="ARBA" id="ARBA00006825"/>
    </source>
</evidence>
<dbReference type="PANTHER" id="PTHR30525">
    <property type="entry name" value="1-DEOXY-D-XYLULOSE 5-PHOSPHATE REDUCTOISOMERASE"/>
    <property type="match status" value="1"/>
</dbReference>
<feature type="domain" description="1-deoxy-D-xylulose 5-phosphate reductoisomerase N-terminal" evidence="10">
    <location>
        <begin position="6"/>
        <end position="133"/>
    </location>
</feature>
<dbReference type="GO" id="GO:0030604">
    <property type="term" value="F:1-deoxy-D-xylulose-5-phosphate reductoisomerase activity"/>
    <property type="evidence" value="ECO:0007669"/>
    <property type="project" value="UniProtKB-UniRule"/>
</dbReference>
<dbReference type="SUPFAM" id="SSF55347">
    <property type="entry name" value="Glyceraldehyde-3-phosphate dehydrogenase-like, C-terminal domain"/>
    <property type="match status" value="1"/>
</dbReference>
<feature type="binding site" evidence="9">
    <location>
        <position position="177"/>
    </location>
    <ligand>
        <name>1-deoxy-D-xylulose 5-phosphate</name>
        <dbReference type="ChEBI" id="CHEBI:57792"/>
    </ligand>
</feature>
<keyword evidence="9" id="KW-0460">Magnesium</keyword>
<dbReference type="InterPro" id="IPR013512">
    <property type="entry name" value="DXP_reductoisomerase_N"/>
</dbReference>
<feature type="binding site" evidence="9">
    <location>
        <position position="14"/>
    </location>
    <ligand>
        <name>NADPH</name>
        <dbReference type="ChEBI" id="CHEBI:57783"/>
    </ligand>
</feature>
<evidence type="ECO:0000256" key="5">
    <source>
        <dbReference type="ARBA" id="ARBA00023002"/>
    </source>
</evidence>
<dbReference type="Proteomes" id="UP000032233">
    <property type="component" value="Unassembled WGS sequence"/>
</dbReference>
<comment type="pathway">
    <text evidence="1 9">Isoprenoid biosynthesis; isopentenyl diphosphate biosynthesis via DXP pathway; isopentenyl diphosphate from 1-deoxy-D-xylulose 5-phosphate: step 1/6.</text>
</comment>
<proteinExistence type="inferred from homology"/>
<dbReference type="PIRSF" id="PIRSF006205">
    <property type="entry name" value="Dxp_reductismrs"/>
    <property type="match status" value="1"/>
</dbReference>
<dbReference type="Pfam" id="PF02670">
    <property type="entry name" value="DXP_reductoisom"/>
    <property type="match status" value="1"/>
</dbReference>
<feature type="binding site" evidence="9">
    <location>
        <position position="200"/>
    </location>
    <ligand>
        <name>1-deoxy-D-xylulose 5-phosphate</name>
        <dbReference type="ChEBI" id="CHEBI:57792"/>
    </ligand>
</feature>
<dbReference type="InterPro" id="IPR036169">
    <property type="entry name" value="DXPR_C_sf"/>
</dbReference>
<accession>A0A0D2GB35</accession>
<keyword evidence="7 9" id="KW-0414">Isoprene biosynthesis</keyword>
<feature type="binding site" evidence="9">
    <location>
        <position position="153"/>
    </location>
    <ligand>
        <name>1-deoxy-D-xylulose 5-phosphate</name>
        <dbReference type="ChEBI" id="CHEBI:57792"/>
    </ligand>
</feature>
<feature type="binding site" evidence="9">
    <location>
        <position position="127"/>
    </location>
    <ligand>
        <name>NADPH</name>
        <dbReference type="ChEBI" id="CHEBI:57783"/>
    </ligand>
</feature>